<protein>
    <recommendedName>
        <fullName evidence="4">Peptidyl-prolyl cis-trans isomerase</fullName>
        <shortName evidence="4">PPIase</shortName>
        <ecNumber evidence="4">5.2.1.8</ecNumber>
    </recommendedName>
</protein>
<dbReference type="InterPro" id="IPR020892">
    <property type="entry name" value="Cyclophilin-type_PPIase_CS"/>
</dbReference>
<dbReference type="Pfam" id="PF00160">
    <property type="entry name" value="Pro_isomerase"/>
    <property type="match status" value="1"/>
</dbReference>
<dbReference type="GO" id="GO:0005737">
    <property type="term" value="C:cytoplasm"/>
    <property type="evidence" value="ECO:0007669"/>
    <property type="project" value="TreeGrafter"/>
</dbReference>
<dbReference type="CDD" id="cd01926">
    <property type="entry name" value="cyclophilin_ABH_like"/>
    <property type="match status" value="1"/>
</dbReference>
<feature type="chain" id="PRO_5030000192" description="Peptidyl-prolyl cis-trans isomerase" evidence="4">
    <location>
        <begin position="19"/>
        <end position="233"/>
    </location>
</feature>
<sequence>MKSFLPIVSLVIASSCDAFHVSSNRAFVSKSATAAAAPMQPRSYGRVTSTTSLSMIGGLFSGLFGKKDAEITDSVYFDVEINGESAGRIEMGLYGSVVPKTVENFKQLCTGQNGFGYSGSIFHRVIPEFMCQGGDFTNMNGTGGKSIYGRTFPDENFDIVHGGPGTLSMANAGPDTNGSQFFICVADTPWLNGKHTVFGKVTKGMDVVRKMEAVGSPNGTPRAEVKIASSGAL</sequence>
<feature type="domain" description="PPIase cyclophilin-type" evidence="5">
    <location>
        <begin position="76"/>
        <end position="232"/>
    </location>
</feature>
<comment type="similarity">
    <text evidence="4">Belongs to the cyclophilin-type PPIase family.</text>
</comment>
<comment type="catalytic activity">
    <reaction evidence="1 4">
        <text>[protein]-peptidylproline (omega=180) = [protein]-peptidylproline (omega=0)</text>
        <dbReference type="Rhea" id="RHEA:16237"/>
        <dbReference type="Rhea" id="RHEA-COMP:10747"/>
        <dbReference type="Rhea" id="RHEA-COMP:10748"/>
        <dbReference type="ChEBI" id="CHEBI:83833"/>
        <dbReference type="ChEBI" id="CHEBI:83834"/>
        <dbReference type="EC" id="5.2.1.8"/>
    </reaction>
</comment>
<proteinExistence type="inferred from homology"/>
<feature type="signal peptide" evidence="4">
    <location>
        <begin position="1"/>
        <end position="18"/>
    </location>
</feature>
<dbReference type="GO" id="GO:0016018">
    <property type="term" value="F:cyclosporin A binding"/>
    <property type="evidence" value="ECO:0007669"/>
    <property type="project" value="TreeGrafter"/>
</dbReference>
<evidence type="ECO:0000256" key="2">
    <source>
        <dbReference type="ARBA" id="ARBA00023110"/>
    </source>
</evidence>
<dbReference type="GO" id="GO:0006457">
    <property type="term" value="P:protein folding"/>
    <property type="evidence" value="ECO:0007669"/>
    <property type="project" value="InterPro"/>
</dbReference>
<dbReference type="PROSITE" id="PS00170">
    <property type="entry name" value="CSA_PPIASE_1"/>
    <property type="match status" value="1"/>
</dbReference>
<organism evidence="6">
    <name type="scientific">Ditylum brightwellii</name>
    <dbReference type="NCBI Taxonomy" id="49249"/>
    <lineage>
        <taxon>Eukaryota</taxon>
        <taxon>Sar</taxon>
        <taxon>Stramenopiles</taxon>
        <taxon>Ochrophyta</taxon>
        <taxon>Bacillariophyta</taxon>
        <taxon>Mediophyceae</taxon>
        <taxon>Lithodesmiophycidae</taxon>
        <taxon>Lithodesmiales</taxon>
        <taxon>Lithodesmiaceae</taxon>
        <taxon>Ditylum</taxon>
    </lineage>
</organism>
<gene>
    <name evidence="6" type="ORF">DBRI1063_LOCUS12544</name>
</gene>
<dbReference type="SUPFAM" id="SSF50891">
    <property type="entry name" value="Cyclophilin-like"/>
    <property type="match status" value="1"/>
</dbReference>
<name>A0A6U3RPF1_9STRA</name>
<dbReference type="EMBL" id="HBGN01019696">
    <property type="protein sequence ID" value="CAD9332906.1"/>
    <property type="molecule type" value="Transcribed_RNA"/>
</dbReference>
<dbReference type="PROSITE" id="PS50072">
    <property type="entry name" value="CSA_PPIASE_2"/>
    <property type="match status" value="1"/>
</dbReference>
<dbReference type="Gene3D" id="2.40.100.10">
    <property type="entry name" value="Cyclophilin-like"/>
    <property type="match status" value="1"/>
</dbReference>
<dbReference type="InterPro" id="IPR029000">
    <property type="entry name" value="Cyclophilin-like_dom_sf"/>
</dbReference>
<dbReference type="PROSITE" id="PS51257">
    <property type="entry name" value="PROKAR_LIPOPROTEIN"/>
    <property type="match status" value="1"/>
</dbReference>
<evidence type="ECO:0000259" key="5">
    <source>
        <dbReference type="PROSITE" id="PS50072"/>
    </source>
</evidence>
<evidence type="ECO:0000256" key="1">
    <source>
        <dbReference type="ARBA" id="ARBA00000971"/>
    </source>
</evidence>
<keyword evidence="3 4" id="KW-0413">Isomerase</keyword>
<comment type="function">
    <text evidence="4">PPIases accelerate the folding of proteins. It catalyzes the cis-trans isomerization of proline imidic peptide bonds in oligopeptides.</text>
</comment>
<accession>A0A6U3RPF1</accession>
<dbReference type="AlphaFoldDB" id="A0A6U3RPF1"/>
<reference evidence="6" key="1">
    <citation type="submission" date="2021-01" db="EMBL/GenBank/DDBJ databases">
        <authorList>
            <person name="Corre E."/>
            <person name="Pelletier E."/>
            <person name="Niang G."/>
            <person name="Scheremetjew M."/>
            <person name="Finn R."/>
            <person name="Kale V."/>
            <person name="Holt S."/>
            <person name="Cochrane G."/>
            <person name="Meng A."/>
            <person name="Brown T."/>
            <person name="Cohen L."/>
        </authorList>
    </citation>
    <scope>NUCLEOTIDE SEQUENCE</scope>
    <source>
        <strain evidence="6">Pop2</strain>
    </source>
</reference>
<dbReference type="InterPro" id="IPR002130">
    <property type="entry name" value="Cyclophilin-type_PPIase_dom"/>
</dbReference>
<keyword evidence="2 4" id="KW-0697">Rotamase</keyword>
<dbReference type="GO" id="GO:0003755">
    <property type="term" value="F:peptidyl-prolyl cis-trans isomerase activity"/>
    <property type="evidence" value="ECO:0007669"/>
    <property type="project" value="UniProtKB-UniRule"/>
</dbReference>
<keyword evidence="4" id="KW-0732">Signal</keyword>
<dbReference type="FunFam" id="2.40.100.10:FF:000013">
    <property type="entry name" value="Peptidyl-prolyl cis-trans isomerase"/>
    <property type="match status" value="1"/>
</dbReference>
<evidence type="ECO:0000256" key="4">
    <source>
        <dbReference type="RuleBase" id="RU363019"/>
    </source>
</evidence>
<dbReference type="EC" id="5.2.1.8" evidence="4"/>
<dbReference type="PANTHER" id="PTHR11071:SF561">
    <property type="entry name" value="PEPTIDYL-PROLYL CIS-TRANS ISOMERASE D-RELATED"/>
    <property type="match status" value="1"/>
</dbReference>
<evidence type="ECO:0000313" key="6">
    <source>
        <dbReference type="EMBL" id="CAD9332906.1"/>
    </source>
</evidence>
<dbReference type="PRINTS" id="PR00153">
    <property type="entry name" value="CSAPPISMRASE"/>
</dbReference>
<evidence type="ECO:0000256" key="3">
    <source>
        <dbReference type="ARBA" id="ARBA00023235"/>
    </source>
</evidence>
<dbReference type="PANTHER" id="PTHR11071">
    <property type="entry name" value="PEPTIDYL-PROLYL CIS-TRANS ISOMERASE"/>
    <property type="match status" value="1"/>
</dbReference>